<name>A0A8X6V6C6_TRICX</name>
<protein>
    <submittedName>
        <fullName evidence="1">Uncharacterized protein</fullName>
    </submittedName>
</protein>
<dbReference type="AlphaFoldDB" id="A0A8X6V6C6"/>
<comment type="caution">
    <text evidence="1">The sequence shown here is derived from an EMBL/GenBank/DDBJ whole genome shotgun (WGS) entry which is preliminary data.</text>
</comment>
<reference evidence="1" key="1">
    <citation type="submission" date="2020-08" db="EMBL/GenBank/DDBJ databases">
        <title>Multicomponent nature underlies the extraordinary mechanical properties of spider dragline silk.</title>
        <authorList>
            <person name="Kono N."/>
            <person name="Nakamura H."/>
            <person name="Mori M."/>
            <person name="Yoshida Y."/>
            <person name="Ohtoshi R."/>
            <person name="Malay A.D."/>
            <person name="Moran D.A.P."/>
            <person name="Tomita M."/>
            <person name="Numata K."/>
            <person name="Arakawa K."/>
        </authorList>
    </citation>
    <scope>NUCLEOTIDE SEQUENCE</scope>
</reference>
<evidence type="ECO:0000313" key="2">
    <source>
        <dbReference type="Proteomes" id="UP000887159"/>
    </source>
</evidence>
<proteinExistence type="predicted"/>
<dbReference type="EMBL" id="BMAU01021180">
    <property type="protein sequence ID" value="GFX94784.1"/>
    <property type="molecule type" value="Genomic_DNA"/>
</dbReference>
<keyword evidence="2" id="KW-1185">Reference proteome</keyword>
<gene>
    <name evidence="1" type="ORF">TNCV_1636461</name>
</gene>
<sequence length="129" mass="15229">MERVHYCHVPLKHSLSLKIPQKFCNILAHKILKGVRVSIKERHTLNQREGYWRWTFQSSDDDRADTPSPNFHTTPMGGRLIFDIFNVHRPLHSSTRLELTTRQTQVRCLDESLRDPRNFEPRLNDADDP</sequence>
<evidence type="ECO:0000313" key="1">
    <source>
        <dbReference type="EMBL" id="GFX94784.1"/>
    </source>
</evidence>
<accession>A0A8X6V6C6</accession>
<organism evidence="1 2">
    <name type="scientific">Trichonephila clavipes</name>
    <name type="common">Golden silk orbweaver</name>
    <name type="synonym">Nephila clavipes</name>
    <dbReference type="NCBI Taxonomy" id="2585209"/>
    <lineage>
        <taxon>Eukaryota</taxon>
        <taxon>Metazoa</taxon>
        <taxon>Ecdysozoa</taxon>
        <taxon>Arthropoda</taxon>
        <taxon>Chelicerata</taxon>
        <taxon>Arachnida</taxon>
        <taxon>Araneae</taxon>
        <taxon>Araneomorphae</taxon>
        <taxon>Entelegynae</taxon>
        <taxon>Araneoidea</taxon>
        <taxon>Nephilidae</taxon>
        <taxon>Trichonephila</taxon>
    </lineage>
</organism>
<dbReference type="Proteomes" id="UP000887159">
    <property type="component" value="Unassembled WGS sequence"/>
</dbReference>